<protein>
    <submittedName>
        <fullName evidence="3">IS1182 family transposase</fullName>
    </submittedName>
</protein>
<comment type="caution">
    <text evidence="3">The sequence shown here is derived from an EMBL/GenBank/DDBJ whole genome shotgun (WGS) entry which is preliminary data.</text>
</comment>
<dbReference type="Pfam" id="PF13751">
    <property type="entry name" value="DDE_Tnp_1_6"/>
    <property type="match status" value="1"/>
</dbReference>
<evidence type="ECO:0000256" key="1">
    <source>
        <dbReference type="SAM" id="Coils"/>
    </source>
</evidence>
<feature type="coiled-coil region" evidence="1">
    <location>
        <begin position="39"/>
        <end position="66"/>
    </location>
</feature>
<evidence type="ECO:0000313" key="3">
    <source>
        <dbReference type="EMBL" id="MBD1372157.1"/>
    </source>
</evidence>
<dbReference type="InterPro" id="IPR047629">
    <property type="entry name" value="IS1182_transpos"/>
</dbReference>
<reference evidence="3" key="1">
    <citation type="submission" date="2020-09" db="EMBL/GenBank/DDBJ databases">
        <title>A novel bacterium of genus Hazenella, isolated from South China Sea.</title>
        <authorList>
            <person name="Huang H."/>
            <person name="Mo K."/>
            <person name="Hu Y."/>
        </authorList>
    </citation>
    <scope>NUCLEOTIDE SEQUENCE</scope>
    <source>
        <strain evidence="3">IB182357</strain>
    </source>
</reference>
<evidence type="ECO:0000259" key="2">
    <source>
        <dbReference type="Pfam" id="PF13751"/>
    </source>
</evidence>
<dbReference type="PANTHER" id="PTHR33408:SF2">
    <property type="entry name" value="TRANSPOSASE DDE DOMAIN-CONTAINING PROTEIN"/>
    <property type="match status" value="1"/>
</dbReference>
<dbReference type="NCBIfam" id="NF033551">
    <property type="entry name" value="transpos_IS1182"/>
    <property type="match status" value="1"/>
</dbReference>
<dbReference type="Proteomes" id="UP000661691">
    <property type="component" value="Unassembled WGS sequence"/>
</dbReference>
<accession>A0A926N979</accession>
<feature type="domain" description="Transposase DDE" evidence="2">
    <location>
        <begin position="261"/>
        <end position="384"/>
    </location>
</feature>
<name>A0A926N979_9BACL</name>
<dbReference type="AlphaFoldDB" id="A0A926N979"/>
<evidence type="ECO:0000313" key="4">
    <source>
        <dbReference type="Proteomes" id="UP000661691"/>
    </source>
</evidence>
<keyword evidence="4" id="KW-1185">Reference proteome</keyword>
<dbReference type="EMBL" id="JACXAH010000008">
    <property type="protein sequence ID" value="MBD1372157.1"/>
    <property type="molecule type" value="Genomic_DNA"/>
</dbReference>
<organism evidence="3 4">
    <name type="scientific">Polycladospora coralii</name>
    <dbReference type="NCBI Taxonomy" id="2771432"/>
    <lineage>
        <taxon>Bacteria</taxon>
        <taxon>Bacillati</taxon>
        <taxon>Bacillota</taxon>
        <taxon>Bacilli</taxon>
        <taxon>Bacillales</taxon>
        <taxon>Thermoactinomycetaceae</taxon>
        <taxon>Polycladospora</taxon>
    </lineage>
</organism>
<keyword evidence="1" id="KW-0175">Coiled coil</keyword>
<dbReference type="PANTHER" id="PTHR33408">
    <property type="entry name" value="TRANSPOSASE"/>
    <property type="match status" value="1"/>
</dbReference>
<gene>
    <name evidence="3" type="ORF">IC620_07250</name>
</gene>
<proteinExistence type="predicted"/>
<sequence>MLIEEGYIQLENYFLDGTKIEANANRYTFVWKKNVDRYKTNLQTKIQDLLDEIDEVEKEEMNLYQGNDLEELGENRQVSTKQLDETISYLEQRLEKEPENKSLKKAVKKIRSDYLPRLERYEDQQSVFQGRNSFSKTDHDATFMRTKDDHYQNGQLKPCYNLQVGTENQFIVGYSVHQRPGDTKCMSPHLDQLNSNLGKLPKSIIADAGYGSEENYAYLETNARKAYVKFNTFHREQSKKWKNDISKVENWSYDEQKDEFICANNRRLTFQYETTEETETGYEITKRNYKCSDCDGCPLREQCTKSATGRTVSISPKLLAYKQQARDLLWGEEGRKLSIQRSVEIESVFGHLKENRAFRRFLLRGLPKVSVEVGLLSLAHNLIKKAAVCVRQSLDKSMDKTFPLSA</sequence>
<dbReference type="InterPro" id="IPR025668">
    <property type="entry name" value="Tnp_DDE_dom"/>
</dbReference>